<dbReference type="PROSITE" id="PS50082">
    <property type="entry name" value="WD_REPEATS_2"/>
    <property type="match status" value="1"/>
</dbReference>
<evidence type="ECO:0000256" key="5">
    <source>
        <dbReference type="ARBA" id="ARBA00042222"/>
    </source>
</evidence>
<evidence type="ECO:0000256" key="6">
    <source>
        <dbReference type="PROSITE-ProRule" id="PRU00221"/>
    </source>
</evidence>
<dbReference type="Proteomes" id="UP000472260">
    <property type="component" value="Unassembled WGS sequence"/>
</dbReference>
<comment type="similarity">
    <text evidence="3">Belongs to the WD repeat MORG1 family.</text>
</comment>
<dbReference type="Pfam" id="PF00400">
    <property type="entry name" value="WD40"/>
    <property type="match status" value="1"/>
</dbReference>
<dbReference type="PANTHER" id="PTHR22842:SF3">
    <property type="entry name" value="WD REPEAT DOMAIN-CONTAINING PROTEIN 83"/>
    <property type="match status" value="1"/>
</dbReference>
<dbReference type="InterPro" id="IPR036322">
    <property type="entry name" value="WD40_repeat_dom_sf"/>
</dbReference>
<dbReference type="GO" id="GO:0071013">
    <property type="term" value="C:catalytic step 2 spliceosome"/>
    <property type="evidence" value="ECO:0007669"/>
    <property type="project" value="TreeGrafter"/>
</dbReference>
<keyword evidence="8" id="KW-1185">Reference proteome</keyword>
<dbReference type="GO" id="GO:0000398">
    <property type="term" value="P:mRNA splicing, via spliceosome"/>
    <property type="evidence" value="ECO:0007669"/>
    <property type="project" value="TreeGrafter"/>
</dbReference>
<dbReference type="SUPFAM" id="SSF50978">
    <property type="entry name" value="WD40 repeat-like"/>
    <property type="match status" value="1"/>
</dbReference>
<dbReference type="Ensembl" id="ENSSANT00000087929.1">
    <property type="protein sequence ID" value="ENSSANP00000082735.1"/>
    <property type="gene ID" value="ENSSANG00000041049.1"/>
</dbReference>
<evidence type="ECO:0000256" key="2">
    <source>
        <dbReference type="ARBA" id="ARBA00022490"/>
    </source>
</evidence>
<protein>
    <recommendedName>
        <fullName evidence="4">WD repeat domain-containing protein 83</fullName>
    </recommendedName>
    <alternativeName>
        <fullName evidence="5">Mitogen-activated protein kinase organizer 1</fullName>
    </alternativeName>
</protein>
<dbReference type="PANTHER" id="PTHR22842">
    <property type="entry name" value="WD40 REPEAT PROTEIN"/>
    <property type="match status" value="1"/>
</dbReference>
<evidence type="ECO:0000256" key="3">
    <source>
        <dbReference type="ARBA" id="ARBA00038145"/>
    </source>
</evidence>
<reference evidence="7" key="2">
    <citation type="submission" date="2025-09" db="UniProtKB">
        <authorList>
            <consortium name="Ensembl"/>
        </authorList>
    </citation>
    <scope>IDENTIFICATION</scope>
</reference>
<proteinExistence type="inferred from homology"/>
<keyword evidence="6" id="KW-0853">WD repeat</keyword>
<evidence type="ECO:0000313" key="8">
    <source>
        <dbReference type="Proteomes" id="UP000472260"/>
    </source>
</evidence>
<dbReference type="InterPro" id="IPR001680">
    <property type="entry name" value="WD40_rpt"/>
</dbReference>
<dbReference type="AlphaFoldDB" id="A0A671RHF1"/>
<sequence>MAFPQPRPQASQLPQHLLRTVECQQGAVRAVRFNADGNYVLTCGSDKSLKLWSVRRGLMGKSWPNG</sequence>
<dbReference type="InterPro" id="IPR051980">
    <property type="entry name" value="WD_repeat_MORG1"/>
</dbReference>
<dbReference type="GO" id="GO:0005737">
    <property type="term" value="C:cytoplasm"/>
    <property type="evidence" value="ECO:0007669"/>
    <property type="project" value="UniProtKB-SubCell"/>
</dbReference>
<evidence type="ECO:0000256" key="4">
    <source>
        <dbReference type="ARBA" id="ARBA00040453"/>
    </source>
</evidence>
<dbReference type="Gene3D" id="2.130.10.10">
    <property type="entry name" value="YVTN repeat-like/Quinoprotein amine dehydrogenase"/>
    <property type="match status" value="1"/>
</dbReference>
<dbReference type="InterPro" id="IPR015943">
    <property type="entry name" value="WD40/YVTN_repeat-like_dom_sf"/>
</dbReference>
<feature type="repeat" description="WD" evidence="6">
    <location>
        <begin position="21"/>
        <end position="62"/>
    </location>
</feature>
<comment type="subcellular location">
    <subcellularLocation>
        <location evidence="1">Cytoplasm</location>
    </subcellularLocation>
</comment>
<accession>A0A671RHF1</accession>
<dbReference type="SMART" id="SM00320">
    <property type="entry name" value="WD40"/>
    <property type="match status" value="1"/>
</dbReference>
<dbReference type="PROSITE" id="PS50294">
    <property type="entry name" value="WD_REPEATS_REGION"/>
    <property type="match status" value="1"/>
</dbReference>
<evidence type="ECO:0000256" key="1">
    <source>
        <dbReference type="ARBA" id="ARBA00004496"/>
    </source>
</evidence>
<evidence type="ECO:0000313" key="7">
    <source>
        <dbReference type="Ensembl" id="ENSSANP00000082735.1"/>
    </source>
</evidence>
<name>A0A671RHF1_9TELE</name>
<reference evidence="7" key="1">
    <citation type="submission" date="2025-08" db="UniProtKB">
        <authorList>
            <consortium name="Ensembl"/>
        </authorList>
    </citation>
    <scope>IDENTIFICATION</scope>
</reference>
<keyword evidence="2" id="KW-0963">Cytoplasm</keyword>
<organism evidence="7 8">
    <name type="scientific">Sinocyclocheilus anshuiensis</name>
    <dbReference type="NCBI Taxonomy" id="1608454"/>
    <lineage>
        <taxon>Eukaryota</taxon>
        <taxon>Metazoa</taxon>
        <taxon>Chordata</taxon>
        <taxon>Craniata</taxon>
        <taxon>Vertebrata</taxon>
        <taxon>Euteleostomi</taxon>
        <taxon>Actinopterygii</taxon>
        <taxon>Neopterygii</taxon>
        <taxon>Teleostei</taxon>
        <taxon>Ostariophysi</taxon>
        <taxon>Cypriniformes</taxon>
        <taxon>Cyprinidae</taxon>
        <taxon>Cyprininae</taxon>
        <taxon>Sinocyclocheilus</taxon>
    </lineage>
</organism>